<reference evidence="1" key="1">
    <citation type="submission" date="2023-10" db="EMBL/GenBank/DDBJ databases">
        <authorList>
            <person name="Rodriguez Cubillos JULIANA M."/>
            <person name="De Vega J."/>
        </authorList>
    </citation>
    <scope>NUCLEOTIDE SEQUENCE</scope>
</reference>
<name>A0ACB0KRG8_TRIPR</name>
<gene>
    <name evidence="1" type="ORF">MILVUS5_LOCUS24390</name>
</gene>
<comment type="caution">
    <text evidence="1">The sequence shown here is derived from an EMBL/GenBank/DDBJ whole genome shotgun (WGS) entry which is preliminary data.</text>
</comment>
<keyword evidence="2" id="KW-1185">Reference proteome</keyword>
<accession>A0ACB0KRG8</accession>
<dbReference type="Proteomes" id="UP001177021">
    <property type="component" value="Unassembled WGS sequence"/>
</dbReference>
<dbReference type="EMBL" id="CASHSV030000311">
    <property type="protein sequence ID" value="CAJ2657917.1"/>
    <property type="molecule type" value="Genomic_DNA"/>
</dbReference>
<evidence type="ECO:0000313" key="2">
    <source>
        <dbReference type="Proteomes" id="UP001177021"/>
    </source>
</evidence>
<evidence type="ECO:0000313" key="1">
    <source>
        <dbReference type="EMBL" id="CAJ2657917.1"/>
    </source>
</evidence>
<organism evidence="1 2">
    <name type="scientific">Trifolium pratense</name>
    <name type="common">Red clover</name>
    <dbReference type="NCBI Taxonomy" id="57577"/>
    <lineage>
        <taxon>Eukaryota</taxon>
        <taxon>Viridiplantae</taxon>
        <taxon>Streptophyta</taxon>
        <taxon>Embryophyta</taxon>
        <taxon>Tracheophyta</taxon>
        <taxon>Spermatophyta</taxon>
        <taxon>Magnoliopsida</taxon>
        <taxon>eudicotyledons</taxon>
        <taxon>Gunneridae</taxon>
        <taxon>Pentapetalae</taxon>
        <taxon>rosids</taxon>
        <taxon>fabids</taxon>
        <taxon>Fabales</taxon>
        <taxon>Fabaceae</taxon>
        <taxon>Papilionoideae</taxon>
        <taxon>50 kb inversion clade</taxon>
        <taxon>NPAAA clade</taxon>
        <taxon>Hologalegina</taxon>
        <taxon>IRL clade</taxon>
        <taxon>Trifolieae</taxon>
        <taxon>Trifolium</taxon>
    </lineage>
</organism>
<proteinExistence type="predicted"/>
<protein>
    <submittedName>
        <fullName evidence="1">Uncharacterized protein</fullName>
    </submittedName>
</protein>
<sequence>MDLDTINFSDMMMVAVSDDTKLETHSNIHVCVREGKLPEKSKHDGNSEVKRKCSTMRMGCPASLVVSKEKNNDTWAIKSFDNKHNHVMASPKSVAYLKCHKKMNGAAKNLVEKFCEEGLPTGKVATMFNDSDLVFSNRDCWNHMRNVRMKILDVGDAQAVFNYCKHKQSQNSDFFYAIQCDDEARMRCIRESPTIKDFEDDWQRIMDMYNLKENEWLQRLFEIRESWIPVYNRSTFFAGMNTTQRSESINSFFDSFVNSTTTLEDFVVKFEKAVNNRYEAEKREDFESRHKLRILSIKSKIEVHAESIYTRNVFGKFQDELAQVSHFTKEKIERNGSQRKHILVIFQAKNILEIPSQYILHRWTKEANRYLEVSVNAQNYELDILRSMHVQQQFSKFANFAKQSEEAYKFIMAEFERICNTLATMGLGLSDLNEASVDLQQQNMGETLDDNVSYFNIKDPHVSLTKGRKKDSDKAPVAERFKSGMELSMEKTSGKSRKCGYCGEYGHYQSTCKSKTT</sequence>